<feature type="non-terminal residue" evidence="1">
    <location>
        <position position="1"/>
    </location>
</feature>
<dbReference type="EMBL" id="BPLR01019805">
    <property type="protein sequence ID" value="GIX71920.1"/>
    <property type="molecule type" value="Genomic_DNA"/>
</dbReference>
<name>A0AAV4MHZ8_CAEEX</name>
<dbReference type="AlphaFoldDB" id="A0AAV4MHZ8"/>
<comment type="caution">
    <text evidence="1">The sequence shown here is derived from an EMBL/GenBank/DDBJ whole genome shotgun (WGS) entry which is preliminary data.</text>
</comment>
<evidence type="ECO:0000313" key="2">
    <source>
        <dbReference type="Proteomes" id="UP001054945"/>
    </source>
</evidence>
<dbReference type="Proteomes" id="UP001054945">
    <property type="component" value="Unassembled WGS sequence"/>
</dbReference>
<protein>
    <submittedName>
        <fullName evidence="1">Uncharacterized protein</fullName>
    </submittedName>
</protein>
<keyword evidence="2" id="KW-1185">Reference proteome</keyword>
<evidence type="ECO:0000313" key="1">
    <source>
        <dbReference type="EMBL" id="GIX71920.1"/>
    </source>
</evidence>
<organism evidence="1 2">
    <name type="scientific">Caerostris extrusa</name>
    <name type="common">Bark spider</name>
    <name type="synonym">Caerostris bankana</name>
    <dbReference type="NCBI Taxonomy" id="172846"/>
    <lineage>
        <taxon>Eukaryota</taxon>
        <taxon>Metazoa</taxon>
        <taxon>Ecdysozoa</taxon>
        <taxon>Arthropoda</taxon>
        <taxon>Chelicerata</taxon>
        <taxon>Arachnida</taxon>
        <taxon>Araneae</taxon>
        <taxon>Araneomorphae</taxon>
        <taxon>Entelegynae</taxon>
        <taxon>Araneoidea</taxon>
        <taxon>Araneidae</taxon>
        <taxon>Caerostris</taxon>
    </lineage>
</organism>
<gene>
    <name evidence="1" type="ORF">CEXT_85881</name>
</gene>
<sequence length="301" mass="34039">DAFCHRNSVIIRPLLIKTGCTGQQCLDLSTKRLISRLYSAEFGYRRTISLVFASLRLVDGAGSVAVHSRIVIRMRTGQIGDARFKEAKFVAMQLDGLWIGWSCMGGLIVGCDVNSFRSDAFCHWIRTIISHLLIKTGCTGQQCSDLSTKRLISRLMNYAAELIPVEQPPDVFCHRISVIISHLLIKKLDVRVNRVWTLARKRLISRLTNCAAEFDTRRTISLVLASFSLVDAVHFTYCDWNGKGTGLNVCPSNCEIACICKREINLIGEIKKDYELFDCLHVYRISDLNYLYTSHILQKTV</sequence>
<reference evidence="1 2" key="1">
    <citation type="submission" date="2021-06" db="EMBL/GenBank/DDBJ databases">
        <title>Caerostris extrusa draft genome.</title>
        <authorList>
            <person name="Kono N."/>
            <person name="Arakawa K."/>
        </authorList>
    </citation>
    <scope>NUCLEOTIDE SEQUENCE [LARGE SCALE GENOMIC DNA]</scope>
</reference>
<accession>A0AAV4MHZ8</accession>
<proteinExistence type="predicted"/>